<reference evidence="1" key="1">
    <citation type="submission" date="2018-06" db="EMBL/GenBank/DDBJ databases">
        <authorList>
            <person name="Zhirakovskaya E."/>
        </authorList>
    </citation>
    <scope>NUCLEOTIDE SEQUENCE</scope>
</reference>
<dbReference type="Pfam" id="PF10049">
    <property type="entry name" value="DUF2283"/>
    <property type="match status" value="1"/>
</dbReference>
<organism evidence="1">
    <name type="scientific">hydrothermal vent metagenome</name>
    <dbReference type="NCBI Taxonomy" id="652676"/>
    <lineage>
        <taxon>unclassified sequences</taxon>
        <taxon>metagenomes</taxon>
        <taxon>ecological metagenomes</taxon>
    </lineage>
</organism>
<sequence length="77" mass="8772">MNKTNMRYFEEEDILHLALSDEPEANSIELEPNITAELNEEEELIGIEIVNATAFMRDSIMESIQFKMSQTVPPQAA</sequence>
<evidence type="ECO:0000313" key="1">
    <source>
        <dbReference type="EMBL" id="VAW29960.1"/>
    </source>
</evidence>
<proteinExistence type="predicted"/>
<dbReference type="EMBL" id="UOEU01000017">
    <property type="protein sequence ID" value="VAW29960.1"/>
    <property type="molecule type" value="Genomic_DNA"/>
</dbReference>
<name>A0A3B0ULI0_9ZZZZ</name>
<dbReference type="InterPro" id="IPR019270">
    <property type="entry name" value="DUF2283"/>
</dbReference>
<dbReference type="AlphaFoldDB" id="A0A3B0ULI0"/>
<accession>A0A3B0ULI0</accession>
<gene>
    <name evidence="1" type="ORF">MNBD_CHLOROFLEXI01-3328</name>
</gene>
<evidence type="ECO:0008006" key="2">
    <source>
        <dbReference type="Google" id="ProtNLM"/>
    </source>
</evidence>
<protein>
    <recommendedName>
        <fullName evidence="2">DNA polymerase III subunit alpha</fullName>
    </recommendedName>
</protein>